<keyword evidence="2" id="KW-0238">DNA-binding</keyword>
<protein>
    <recommendedName>
        <fullName evidence="5">Restriction endonuclease subunit S</fullName>
    </recommendedName>
</protein>
<dbReference type="InterPro" id="IPR052021">
    <property type="entry name" value="Type-I_RS_S_subunit"/>
</dbReference>
<reference evidence="3" key="1">
    <citation type="submission" date="2019-09" db="EMBL/GenBank/DDBJ databases">
        <authorList>
            <person name="Li J."/>
        </authorList>
    </citation>
    <scope>NUCLEOTIDE SEQUENCE [LARGE SCALE GENOMIC DNA]</scope>
    <source>
        <strain evidence="3">NRBC 14897</strain>
    </source>
</reference>
<dbReference type="PANTHER" id="PTHR30408">
    <property type="entry name" value="TYPE-1 RESTRICTION ENZYME ECOKI SPECIFICITY PROTEIN"/>
    <property type="match status" value="1"/>
</dbReference>
<dbReference type="GO" id="GO:0003677">
    <property type="term" value="F:DNA binding"/>
    <property type="evidence" value="ECO:0007669"/>
    <property type="project" value="UniProtKB-KW"/>
</dbReference>
<dbReference type="RefSeq" id="WP_129183567.1">
    <property type="nucleotide sequence ID" value="NZ_JAGIOG010000001.1"/>
</dbReference>
<dbReference type="PANTHER" id="PTHR30408:SF12">
    <property type="entry name" value="TYPE I RESTRICTION ENZYME MJAVIII SPECIFICITY SUBUNIT"/>
    <property type="match status" value="1"/>
</dbReference>
<accession>A0A641AJH1</accession>
<keyword evidence="1" id="KW-0680">Restriction system</keyword>
<evidence type="ECO:0000313" key="4">
    <source>
        <dbReference type="Proteomes" id="UP001515100"/>
    </source>
</evidence>
<dbReference type="AlphaFoldDB" id="A0A641AJH1"/>
<evidence type="ECO:0000313" key="3">
    <source>
        <dbReference type="EMBL" id="KAA1375977.1"/>
    </source>
</evidence>
<gene>
    <name evidence="3" type="ORF">ESP62_010975</name>
</gene>
<keyword evidence="4" id="KW-1185">Reference proteome</keyword>
<dbReference type="OrthoDB" id="3197085at2"/>
<dbReference type="Proteomes" id="UP001515100">
    <property type="component" value="Unassembled WGS sequence"/>
</dbReference>
<proteinExistence type="predicted"/>
<comment type="caution">
    <text evidence="3">The sequence shown here is derived from an EMBL/GenBank/DDBJ whole genome shotgun (WGS) entry which is preliminary data.</text>
</comment>
<dbReference type="GO" id="GO:0009307">
    <property type="term" value="P:DNA restriction-modification system"/>
    <property type="evidence" value="ECO:0007669"/>
    <property type="project" value="UniProtKB-KW"/>
</dbReference>
<sequence length="403" mass="43703">MTAWTEVTLGDLFAVDNSKLGPHSEEPTVMSLSKYEGFVRASDYFDKRIASSKLDGYKIVEPGAWAFSTIHIDEGSIARNNSAEPGVISPMYTTMHFVSEVCLPEYAELLVKQPRMLAEYGARAQGTVNRRRSLPFSRFSGIPVALPSLEEQRRIVDVMAAVDAQIEALGDETARLDRTAWVTAERLLSGHATVALGDHLVEISGGRSPMTTGEVPSVDQRGVLKVSAVTPFRFVAAESKALFPETQMPEAARVRPGDVLITRANTPDRVGAVCRVPETVRPGLYLCDKTLRMTPAAGLDPDFLVVAMGLNASRYHLTGAATGTSASMFNIGQEKIRQTPIPLPDSGEQRDIASTVLSIRAKGEAGLGELAHLRTFRSALLSSLLNQDIEIPESYDSLLEEAS</sequence>
<dbReference type="Gene3D" id="3.90.220.20">
    <property type="entry name" value="DNA methylase specificity domains"/>
    <property type="match status" value="2"/>
</dbReference>
<dbReference type="SUPFAM" id="SSF116734">
    <property type="entry name" value="DNA methylase specificity domain"/>
    <property type="match status" value="2"/>
</dbReference>
<evidence type="ECO:0000256" key="1">
    <source>
        <dbReference type="ARBA" id="ARBA00022747"/>
    </source>
</evidence>
<name>A0A641AJH1_9ACTN</name>
<dbReference type="InterPro" id="IPR044946">
    <property type="entry name" value="Restrct_endonuc_typeI_TRD_sf"/>
</dbReference>
<evidence type="ECO:0008006" key="5">
    <source>
        <dbReference type="Google" id="ProtNLM"/>
    </source>
</evidence>
<dbReference type="EMBL" id="SDPP02000003">
    <property type="protein sequence ID" value="KAA1375977.1"/>
    <property type="molecule type" value="Genomic_DNA"/>
</dbReference>
<evidence type="ECO:0000256" key="2">
    <source>
        <dbReference type="ARBA" id="ARBA00023125"/>
    </source>
</evidence>
<organism evidence="3 4">
    <name type="scientific">Aeromicrobium fastidiosum</name>
    <dbReference type="NCBI Taxonomy" id="52699"/>
    <lineage>
        <taxon>Bacteria</taxon>
        <taxon>Bacillati</taxon>
        <taxon>Actinomycetota</taxon>
        <taxon>Actinomycetes</taxon>
        <taxon>Propionibacteriales</taxon>
        <taxon>Nocardioidaceae</taxon>
        <taxon>Aeromicrobium</taxon>
    </lineage>
</organism>